<accession>A0A9X2JXW0</accession>
<dbReference type="Proteomes" id="UP001139648">
    <property type="component" value="Unassembled WGS sequence"/>
</dbReference>
<dbReference type="EMBL" id="JAMZEB010000001">
    <property type="protein sequence ID" value="MCP2353512.1"/>
    <property type="molecule type" value="Genomic_DNA"/>
</dbReference>
<evidence type="ECO:0000313" key="2">
    <source>
        <dbReference type="Proteomes" id="UP001139648"/>
    </source>
</evidence>
<proteinExistence type="predicted"/>
<dbReference type="AlphaFoldDB" id="A0A9X2JXW0"/>
<protein>
    <submittedName>
        <fullName evidence="1">Uncharacterized protein</fullName>
    </submittedName>
</protein>
<evidence type="ECO:0000313" key="1">
    <source>
        <dbReference type="EMBL" id="MCP2353512.1"/>
    </source>
</evidence>
<comment type="caution">
    <text evidence="1">The sequence shown here is derived from an EMBL/GenBank/DDBJ whole genome shotgun (WGS) entry which is preliminary data.</text>
</comment>
<dbReference type="RefSeq" id="WP_253740061.1">
    <property type="nucleotide sequence ID" value="NZ_BAABKA010000051.1"/>
</dbReference>
<organism evidence="1 2">
    <name type="scientific">Nonomuraea thailandensis</name>
    <dbReference type="NCBI Taxonomy" id="1188745"/>
    <lineage>
        <taxon>Bacteria</taxon>
        <taxon>Bacillati</taxon>
        <taxon>Actinomycetota</taxon>
        <taxon>Actinomycetes</taxon>
        <taxon>Streptosporangiales</taxon>
        <taxon>Streptosporangiaceae</taxon>
        <taxon>Nonomuraea</taxon>
    </lineage>
</organism>
<gene>
    <name evidence="1" type="ORF">HD597_000532</name>
</gene>
<reference evidence="1" key="1">
    <citation type="submission" date="2022-06" db="EMBL/GenBank/DDBJ databases">
        <title>Sequencing the genomes of 1000 actinobacteria strains.</title>
        <authorList>
            <person name="Klenk H.-P."/>
        </authorList>
    </citation>
    <scope>NUCLEOTIDE SEQUENCE</scope>
    <source>
        <strain evidence="1">DSM 46694</strain>
    </source>
</reference>
<sequence length="73" mass="7793">MIFLMTFICSMSSLATGLIFGIPGPTSVTAGVIAGRFIGRFGGCEVLVVGLDAPGRGLFHRCSWASIGWRWRS</sequence>
<keyword evidence="2" id="KW-1185">Reference proteome</keyword>
<name>A0A9X2JXW0_9ACTN</name>